<accession>A0ABD2PAY6</accession>
<keyword evidence="4" id="KW-1185">Reference proteome</keyword>
<gene>
    <name evidence="3" type="ORF">HHI36_002377</name>
</gene>
<sequence>MTVEFNQILKSYKLSMDTASNCEAYMSRLFRKEKSSFSTSGIKANVTNTKTKSNLSKYPSKSKPSGRLQTSHHNPGRAQGCTNCCTVEGNVNLHKELYIENPIVEMPAKTPKPRSRSNAAGDREPWGKLLQLSNNDNSSKFSNFDPLRTLHFLAKELQYKLQSDLPDDSNMQQIVMDMQNALTRVPPEIASVIQLQYSSDTIPLRKTSSSSSILHNKRCDDRIGVPKTNKSCQTVQKHEDVEQIQKIMEGSTLKLEASCRQMEMLCGRLKSEKEDLEDQLKTEKENVKFLKKRVGDLEVQCEQLVSVTIKRLEEEKNELQLQVNKLTDVVDSQSMHTSYELKNATQELKQVQMKAEQEYTKLKHQLALANMEKEKYIAILTVRDRQISEIRSEMSQLQDVVNEQLMDIHNNALNDLPSTNSFETDNVWMIREKDDESENNSNLSLITSDNHLQSNSLKMSSREFQQLTPREVTGVSVEHLNMKHSNGDLKGSIGNKGSIRNMFAELKKQAFAVTSATLVKP</sequence>
<comment type="caution">
    <text evidence="3">The sequence shown here is derived from an EMBL/GenBank/DDBJ whole genome shotgun (WGS) entry which is preliminary data.</text>
</comment>
<dbReference type="Proteomes" id="UP001516400">
    <property type="component" value="Unassembled WGS sequence"/>
</dbReference>
<dbReference type="EMBL" id="JABFTP020000185">
    <property type="protein sequence ID" value="KAL3287921.1"/>
    <property type="molecule type" value="Genomic_DNA"/>
</dbReference>
<evidence type="ECO:0000256" key="2">
    <source>
        <dbReference type="SAM" id="MobiDB-lite"/>
    </source>
</evidence>
<feature type="coiled-coil region" evidence="1">
    <location>
        <begin position="259"/>
        <end position="372"/>
    </location>
</feature>
<proteinExistence type="predicted"/>
<feature type="compositionally biased region" description="Polar residues" evidence="2">
    <location>
        <begin position="48"/>
        <end position="73"/>
    </location>
</feature>
<dbReference type="AlphaFoldDB" id="A0ABD2PAY6"/>
<feature type="region of interest" description="Disordered" evidence="2">
    <location>
        <begin position="48"/>
        <end position="79"/>
    </location>
</feature>
<protein>
    <submittedName>
        <fullName evidence="3">Uncharacterized protein</fullName>
    </submittedName>
</protein>
<organism evidence="3 4">
    <name type="scientific">Cryptolaemus montrouzieri</name>
    <dbReference type="NCBI Taxonomy" id="559131"/>
    <lineage>
        <taxon>Eukaryota</taxon>
        <taxon>Metazoa</taxon>
        <taxon>Ecdysozoa</taxon>
        <taxon>Arthropoda</taxon>
        <taxon>Hexapoda</taxon>
        <taxon>Insecta</taxon>
        <taxon>Pterygota</taxon>
        <taxon>Neoptera</taxon>
        <taxon>Endopterygota</taxon>
        <taxon>Coleoptera</taxon>
        <taxon>Polyphaga</taxon>
        <taxon>Cucujiformia</taxon>
        <taxon>Coccinelloidea</taxon>
        <taxon>Coccinellidae</taxon>
        <taxon>Scymninae</taxon>
        <taxon>Scymnini</taxon>
        <taxon>Cryptolaemus</taxon>
    </lineage>
</organism>
<evidence type="ECO:0000256" key="1">
    <source>
        <dbReference type="SAM" id="Coils"/>
    </source>
</evidence>
<name>A0ABD2PAY6_9CUCU</name>
<reference evidence="3 4" key="1">
    <citation type="journal article" date="2021" name="BMC Biol.">
        <title>Horizontally acquired antibacterial genes associated with adaptive radiation of ladybird beetles.</title>
        <authorList>
            <person name="Li H.S."/>
            <person name="Tang X.F."/>
            <person name="Huang Y.H."/>
            <person name="Xu Z.Y."/>
            <person name="Chen M.L."/>
            <person name="Du X.Y."/>
            <person name="Qiu B.Y."/>
            <person name="Chen P.T."/>
            <person name="Zhang W."/>
            <person name="Slipinski A."/>
            <person name="Escalona H.E."/>
            <person name="Waterhouse R.M."/>
            <person name="Zwick A."/>
            <person name="Pang H."/>
        </authorList>
    </citation>
    <scope>NUCLEOTIDE SEQUENCE [LARGE SCALE GENOMIC DNA]</scope>
    <source>
        <strain evidence="3">SYSU2018</strain>
    </source>
</reference>
<evidence type="ECO:0000313" key="3">
    <source>
        <dbReference type="EMBL" id="KAL3287921.1"/>
    </source>
</evidence>
<evidence type="ECO:0000313" key="4">
    <source>
        <dbReference type="Proteomes" id="UP001516400"/>
    </source>
</evidence>
<keyword evidence="1" id="KW-0175">Coiled coil</keyword>